<sequence length="160" mass="17523">MRFIVFASLCLAFLVGCDEAGNSGDKNVPVDQVPPAVRATADKAVPGVQWEKAKTETEQGQEIYELEGRDSTNRKVEVEVTPEGALVEAETEVPLEEVPLVVREALKARLPNFKPEEVESVTKGIGSAGYEFEGRDERNKRIEVFISADGTQATVEENDD</sequence>
<dbReference type="PROSITE" id="PS51257">
    <property type="entry name" value="PROKAR_LIPOPROTEIN"/>
    <property type="match status" value="1"/>
</dbReference>
<gene>
    <name evidence="3" type="ORF">sS8_4673</name>
</gene>
<evidence type="ECO:0000259" key="2">
    <source>
        <dbReference type="Pfam" id="PF03413"/>
    </source>
</evidence>
<dbReference type="SUPFAM" id="SSF160574">
    <property type="entry name" value="BT0923-like"/>
    <property type="match status" value="1"/>
</dbReference>
<organism evidence="3 4">
    <name type="scientific">Methylocaldum marinum</name>
    <dbReference type="NCBI Taxonomy" id="1432792"/>
    <lineage>
        <taxon>Bacteria</taxon>
        <taxon>Pseudomonadati</taxon>
        <taxon>Pseudomonadota</taxon>
        <taxon>Gammaproteobacteria</taxon>
        <taxon>Methylococcales</taxon>
        <taxon>Methylococcaceae</taxon>
        <taxon>Methylocaldum</taxon>
    </lineage>
</organism>
<reference evidence="3 4" key="1">
    <citation type="submission" date="2016-12" db="EMBL/GenBank/DDBJ databases">
        <title>Genome sequencing of Methylocaldum marinum.</title>
        <authorList>
            <person name="Takeuchi M."/>
            <person name="Kamagata Y."/>
            <person name="Hiraoka S."/>
            <person name="Oshima K."/>
            <person name="Hattori M."/>
            <person name="Iwasaki W."/>
        </authorList>
    </citation>
    <scope>NUCLEOTIDE SEQUENCE [LARGE SCALE GENOMIC DNA]</scope>
    <source>
        <strain evidence="3 4">S8</strain>
    </source>
</reference>
<accession>A0A250KY47</accession>
<name>A0A250KY47_9GAMM</name>
<protein>
    <recommendedName>
        <fullName evidence="2">PepSY domain-containing protein</fullName>
    </recommendedName>
</protein>
<keyword evidence="4" id="KW-1185">Reference proteome</keyword>
<feature type="domain" description="PepSY" evidence="2">
    <location>
        <begin position="37"/>
        <end position="81"/>
    </location>
</feature>
<dbReference type="Gene3D" id="3.10.450.360">
    <property type="match status" value="1"/>
</dbReference>
<feature type="signal peptide" evidence="1">
    <location>
        <begin position="1"/>
        <end position="20"/>
    </location>
</feature>
<feature type="chain" id="PRO_5013100741" description="PepSY domain-containing protein" evidence="1">
    <location>
        <begin position="21"/>
        <end position="160"/>
    </location>
</feature>
<dbReference type="EMBL" id="AP017928">
    <property type="protein sequence ID" value="BBA36603.1"/>
    <property type="molecule type" value="Genomic_DNA"/>
</dbReference>
<keyword evidence="1" id="KW-0732">Signal</keyword>
<evidence type="ECO:0000256" key="1">
    <source>
        <dbReference type="SAM" id="SignalP"/>
    </source>
</evidence>
<dbReference type="InterPro" id="IPR025711">
    <property type="entry name" value="PepSY"/>
</dbReference>
<dbReference type="Pfam" id="PF03413">
    <property type="entry name" value="PepSY"/>
    <property type="match status" value="1"/>
</dbReference>
<dbReference type="Proteomes" id="UP000266313">
    <property type="component" value="Chromosome"/>
</dbReference>
<dbReference type="KEGG" id="mmai:sS8_4673"/>
<proteinExistence type="predicted"/>
<evidence type="ECO:0000313" key="3">
    <source>
        <dbReference type="EMBL" id="BBA36603.1"/>
    </source>
</evidence>
<evidence type="ECO:0000313" key="4">
    <source>
        <dbReference type="Proteomes" id="UP000266313"/>
    </source>
</evidence>
<dbReference type="AlphaFoldDB" id="A0A250KY47"/>